<dbReference type="PROSITE" id="PS51257">
    <property type="entry name" value="PROKAR_LIPOPROTEIN"/>
    <property type="match status" value="1"/>
</dbReference>
<keyword evidence="3" id="KW-1185">Reference proteome</keyword>
<accession>A0ABW6S495</accession>
<dbReference type="EMBL" id="JBIAQY010000009">
    <property type="protein sequence ID" value="MFF3571121.1"/>
    <property type="molecule type" value="Genomic_DNA"/>
</dbReference>
<comment type="caution">
    <text evidence="2">The sequence shown here is derived from an EMBL/GenBank/DDBJ whole genome shotgun (WGS) entry which is preliminary data.</text>
</comment>
<evidence type="ECO:0000313" key="3">
    <source>
        <dbReference type="Proteomes" id="UP001601992"/>
    </source>
</evidence>
<gene>
    <name evidence="2" type="ORF">ACFYXQ_25410</name>
</gene>
<proteinExistence type="predicted"/>
<organism evidence="2 3">
    <name type="scientific">Nocardia jiangxiensis</name>
    <dbReference type="NCBI Taxonomy" id="282685"/>
    <lineage>
        <taxon>Bacteria</taxon>
        <taxon>Bacillati</taxon>
        <taxon>Actinomycetota</taxon>
        <taxon>Actinomycetes</taxon>
        <taxon>Mycobacteriales</taxon>
        <taxon>Nocardiaceae</taxon>
        <taxon>Nocardia</taxon>
    </lineage>
</organism>
<feature type="region of interest" description="Disordered" evidence="1">
    <location>
        <begin position="63"/>
        <end position="82"/>
    </location>
</feature>
<sequence length="82" mass="8612">MSPVRCEQCGAGVLARKSTWAQTSVQWNAAATAACVERHAAAELSRAPLPYCTAMRESIRAAAQSGDLPVLDPAAGQPDERS</sequence>
<protein>
    <submittedName>
        <fullName evidence="2">Ferredoxin</fullName>
    </submittedName>
</protein>
<dbReference type="Proteomes" id="UP001601992">
    <property type="component" value="Unassembled WGS sequence"/>
</dbReference>
<reference evidence="2 3" key="1">
    <citation type="submission" date="2024-10" db="EMBL/GenBank/DDBJ databases">
        <title>The Natural Products Discovery Center: Release of the First 8490 Sequenced Strains for Exploring Actinobacteria Biosynthetic Diversity.</title>
        <authorList>
            <person name="Kalkreuter E."/>
            <person name="Kautsar S.A."/>
            <person name="Yang D."/>
            <person name="Bader C.D."/>
            <person name="Teijaro C.N."/>
            <person name="Fluegel L."/>
            <person name="Davis C.M."/>
            <person name="Simpson J.R."/>
            <person name="Lauterbach L."/>
            <person name="Steele A.D."/>
            <person name="Gui C."/>
            <person name="Meng S."/>
            <person name="Li G."/>
            <person name="Viehrig K."/>
            <person name="Ye F."/>
            <person name="Su P."/>
            <person name="Kiefer A.F."/>
            <person name="Nichols A."/>
            <person name="Cepeda A.J."/>
            <person name="Yan W."/>
            <person name="Fan B."/>
            <person name="Jiang Y."/>
            <person name="Adhikari A."/>
            <person name="Zheng C.-J."/>
            <person name="Schuster L."/>
            <person name="Cowan T.M."/>
            <person name="Smanski M.J."/>
            <person name="Chevrette M.G."/>
            <person name="De Carvalho L.P.S."/>
            <person name="Shen B."/>
        </authorList>
    </citation>
    <scope>NUCLEOTIDE SEQUENCE [LARGE SCALE GENOMIC DNA]</scope>
    <source>
        <strain evidence="2 3">NPDC002593</strain>
    </source>
</reference>
<evidence type="ECO:0000313" key="2">
    <source>
        <dbReference type="EMBL" id="MFF3571121.1"/>
    </source>
</evidence>
<evidence type="ECO:0000256" key="1">
    <source>
        <dbReference type="SAM" id="MobiDB-lite"/>
    </source>
</evidence>
<name>A0ABW6S495_9NOCA</name>
<dbReference type="RefSeq" id="WP_051193348.1">
    <property type="nucleotide sequence ID" value="NZ_JBIAQY010000009.1"/>
</dbReference>